<evidence type="ECO:0000313" key="1">
    <source>
        <dbReference type="EMBL" id="KAH7942642.1"/>
    </source>
</evidence>
<dbReference type="VEuPathDB" id="VectorBase:LOC119177887"/>
<keyword evidence="2" id="KW-1185">Reference proteome</keyword>
<proteinExistence type="predicted"/>
<comment type="caution">
    <text evidence="1">The sequence shown here is derived from an EMBL/GenBank/DDBJ whole genome shotgun (WGS) entry which is preliminary data.</text>
</comment>
<reference evidence="1" key="2">
    <citation type="submission" date="2021-09" db="EMBL/GenBank/DDBJ databases">
        <authorList>
            <person name="Jia N."/>
            <person name="Wang J."/>
            <person name="Shi W."/>
            <person name="Du L."/>
            <person name="Sun Y."/>
            <person name="Zhan W."/>
            <person name="Jiang J."/>
            <person name="Wang Q."/>
            <person name="Zhang B."/>
            <person name="Ji P."/>
            <person name="Sakyi L.B."/>
            <person name="Cui X."/>
            <person name="Yuan T."/>
            <person name="Jiang B."/>
            <person name="Yang W."/>
            <person name="Lam T.T.-Y."/>
            <person name="Chang Q."/>
            <person name="Ding S."/>
            <person name="Wang X."/>
            <person name="Zhu J."/>
            <person name="Ruan X."/>
            <person name="Zhao L."/>
            <person name="Wei J."/>
            <person name="Que T."/>
            <person name="Du C."/>
            <person name="Cheng J."/>
            <person name="Dai P."/>
            <person name="Han X."/>
            <person name="Huang E."/>
            <person name="Gao Y."/>
            <person name="Liu J."/>
            <person name="Shao H."/>
            <person name="Ye R."/>
            <person name="Li L."/>
            <person name="Wei W."/>
            <person name="Wang X."/>
            <person name="Wang C."/>
            <person name="Huo Q."/>
            <person name="Li W."/>
            <person name="Guo W."/>
            <person name="Chen H."/>
            <person name="Chen S."/>
            <person name="Zhou L."/>
            <person name="Zhou L."/>
            <person name="Ni X."/>
            <person name="Tian J."/>
            <person name="Zhou Y."/>
            <person name="Sheng Y."/>
            <person name="Liu T."/>
            <person name="Pan Y."/>
            <person name="Xia L."/>
            <person name="Li J."/>
            <person name="Zhao F."/>
            <person name="Cao W."/>
        </authorList>
    </citation>
    <scope>NUCLEOTIDE SEQUENCE</scope>
    <source>
        <strain evidence="1">Rmic-2018</strain>
        <tissue evidence="1">Larvae</tissue>
    </source>
</reference>
<dbReference type="Proteomes" id="UP000821866">
    <property type="component" value="Unassembled WGS sequence"/>
</dbReference>
<evidence type="ECO:0000313" key="2">
    <source>
        <dbReference type="Proteomes" id="UP000821866"/>
    </source>
</evidence>
<organism evidence="1 2">
    <name type="scientific">Rhipicephalus microplus</name>
    <name type="common">Cattle tick</name>
    <name type="synonym">Boophilus microplus</name>
    <dbReference type="NCBI Taxonomy" id="6941"/>
    <lineage>
        <taxon>Eukaryota</taxon>
        <taxon>Metazoa</taxon>
        <taxon>Ecdysozoa</taxon>
        <taxon>Arthropoda</taxon>
        <taxon>Chelicerata</taxon>
        <taxon>Arachnida</taxon>
        <taxon>Acari</taxon>
        <taxon>Parasitiformes</taxon>
        <taxon>Ixodida</taxon>
        <taxon>Ixodoidea</taxon>
        <taxon>Ixodidae</taxon>
        <taxon>Rhipicephalinae</taxon>
        <taxon>Rhipicephalus</taxon>
        <taxon>Boophilus</taxon>
    </lineage>
</organism>
<protein>
    <submittedName>
        <fullName evidence="1">Uncharacterized protein</fullName>
    </submittedName>
</protein>
<dbReference type="AlphaFoldDB" id="A0A9J6CWM5"/>
<gene>
    <name evidence="1" type="ORF">HPB51_028677</name>
</gene>
<name>A0A9J6CWM5_RHIMP</name>
<reference evidence="1" key="1">
    <citation type="journal article" date="2020" name="Cell">
        <title>Large-Scale Comparative Analyses of Tick Genomes Elucidate Their Genetic Diversity and Vector Capacities.</title>
        <authorList>
            <consortium name="Tick Genome and Microbiome Consortium (TIGMIC)"/>
            <person name="Jia N."/>
            <person name="Wang J."/>
            <person name="Shi W."/>
            <person name="Du L."/>
            <person name="Sun Y."/>
            <person name="Zhan W."/>
            <person name="Jiang J.F."/>
            <person name="Wang Q."/>
            <person name="Zhang B."/>
            <person name="Ji P."/>
            <person name="Bell-Sakyi L."/>
            <person name="Cui X.M."/>
            <person name="Yuan T.T."/>
            <person name="Jiang B.G."/>
            <person name="Yang W.F."/>
            <person name="Lam T.T."/>
            <person name="Chang Q.C."/>
            <person name="Ding S.J."/>
            <person name="Wang X.J."/>
            <person name="Zhu J.G."/>
            <person name="Ruan X.D."/>
            <person name="Zhao L."/>
            <person name="Wei J.T."/>
            <person name="Ye R.Z."/>
            <person name="Que T.C."/>
            <person name="Du C.H."/>
            <person name="Zhou Y.H."/>
            <person name="Cheng J.X."/>
            <person name="Dai P.F."/>
            <person name="Guo W.B."/>
            <person name="Han X.H."/>
            <person name="Huang E.J."/>
            <person name="Li L.F."/>
            <person name="Wei W."/>
            <person name="Gao Y.C."/>
            <person name="Liu J.Z."/>
            <person name="Shao H.Z."/>
            <person name="Wang X."/>
            <person name="Wang C.C."/>
            <person name="Yang T.C."/>
            <person name="Huo Q.B."/>
            <person name="Li W."/>
            <person name="Chen H.Y."/>
            <person name="Chen S.E."/>
            <person name="Zhou L.G."/>
            <person name="Ni X.B."/>
            <person name="Tian J.H."/>
            <person name="Sheng Y."/>
            <person name="Liu T."/>
            <person name="Pan Y.S."/>
            <person name="Xia L.Y."/>
            <person name="Li J."/>
            <person name="Zhao F."/>
            <person name="Cao W.C."/>
        </authorList>
    </citation>
    <scope>NUCLEOTIDE SEQUENCE</scope>
    <source>
        <strain evidence="1">Rmic-2018</strain>
    </source>
</reference>
<accession>A0A9J6CWM5</accession>
<sequence length="150" mass="17359">MCASKVALSRTFRGRQCTVLATLIVDQYADTLGAQKLEYAQVLENKERRLEVRQATEMKALKSEHRTDIEVLRESLQQELQDVKPGSEEEQRKMHRILEIEHNLVANSQKAQKGQIEKMKEAHASAMEQLAVKRAQLNSTWPRRRLPPRK</sequence>
<dbReference type="EMBL" id="JABSTU010005542">
    <property type="protein sequence ID" value="KAH7942642.1"/>
    <property type="molecule type" value="Genomic_DNA"/>
</dbReference>